<accession>A0A654KFB0</accession>
<reference evidence="1 2" key="1">
    <citation type="journal article" date="2011" name="J. Bacteriol.">
        <title>Genome sequence of Taylorella equigenitalis MCE9, the causative agent of contagious equine metritis.</title>
        <authorList>
            <person name="Hebert L."/>
            <person name="Moumen B."/>
            <person name="Duquesne F."/>
            <person name="Breuil M.F."/>
            <person name="Laugier C."/>
            <person name="Batto J.M."/>
            <person name="Renault P."/>
            <person name="Petry S."/>
        </authorList>
    </citation>
    <scope>NUCLEOTIDE SEQUENCE [LARGE SCALE GENOMIC DNA]</scope>
    <source>
        <strain evidence="1 2">MCE9</strain>
    </source>
</reference>
<name>A0A654KFB0_TAYEM</name>
<dbReference type="Proteomes" id="UP000007472">
    <property type="component" value="Chromosome"/>
</dbReference>
<sequence>MKLFKQFVFTLCMGAVLGLGLEAYLYAQNIQEYTIRYDSNKMIPAYIKYKNDGSQYSISTKINVPFYDMSFESEGLVHSDRIELKNYKDIRNGKVYASAVVDNGLITYGKEKYPKNSIELNLPVFDLFGLAYQLSYYGELPPSLQYTNGKKLYLMDPVVLNQTSKTVTVDGVNKTEITYKFHGSDNKSIEVKKLEGEQFPRYISYTKDGDKYVFKFDEFVNP</sequence>
<dbReference type="EMBL" id="CP002456">
    <property type="protein sequence ID" value="ADU91069.1"/>
    <property type="molecule type" value="Genomic_DNA"/>
</dbReference>
<evidence type="ECO:0000313" key="2">
    <source>
        <dbReference type="Proteomes" id="UP000007472"/>
    </source>
</evidence>
<gene>
    <name evidence="1" type="ordered locus">TEQUI_0113</name>
</gene>
<organism evidence="1 2">
    <name type="scientific">Taylorella equigenitalis (strain MCE9)</name>
    <dbReference type="NCBI Taxonomy" id="937774"/>
    <lineage>
        <taxon>Bacteria</taxon>
        <taxon>Pseudomonadati</taxon>
        <taxon>Pseudomonadota</taxon>
        <taxon>Betaproteobacteria</taxon>
        <taxon>Burkholderiales</taxon>
        <taxon>Alcaligenaceae</taxon>
        <taxon>Taylorella</taxon>
    </lineage>
</organism>
<evidence type="ECO:0000313" key="1">
    <source>
        <dbReference type="EMBL" id="ADU91069.1"/>
    </source>
</evidence>
<dbReference type="AlphaFoldDB" id="A0A654KFB0"/>
<proteinExistence type="predicted"/>
<protein>
    <submittedName>
        <fullName evidence="1">Uncharacterized protein</fullName>
    </submittedName>
</protein>
<dbReference type="KEGG" id="teq:TEQUI_0113"/>